<evidence type="ECO:0000256" key="4">
    <source>
        <dbReference type="ARBA" id="ARBA00022603"/>
    </source>
</evidence>
<dbReference type="CDD" id="cd02440">
    <property type="entry name" value="AdoMet_MTases"/>
    <property type="match status" value="1"/>
</dbReference>
<keyword evidence="9" id="KW-1185">Reference proteome</keyword>
<evidence type="ECO:0000313" key="8">
    <source>
        <dbReference type="EMBL" id="KAK7463024.1"/>
    </source>
</evidence>
<comment type="similarity">
    <text evidence="2 7">Belongs to the methyltransferase superfamily. L-isoaspartyl/D-aspartyl protein methyltransferase family.</text>
</comment>
<dbReference type="PROSITE" id="PS00018">
    <property type="entry name" value="EF_HAND_1"/>
    <property type="match status" value="1"/>
</dbReference>
<sequence>MAWLCGGKSNSELISNMAKSSILKSDRVAKGMTAVDRANFVLDKAEAYEDSPQSIGYGATISAPHMHAYACEHLLPYMHPGAKVLDVGSGSGYLTAVLHHLVQSEDKANPGKVVGIEHVSELTEWSIQNLKRDGLGNALESKEIEMITGDGRQGYAAGGPYNAIHVGAAAPTIPEALIEQLASPGRMFIPVGTYEQKIIHVDKDENGRITQQDIMFVRYVPLTDRDKQV</sequence>
<reference evidence="8 9" key="1">
    <citation type="submission" date="2024-01" db="EMBL/GenBank/DDBJ databases">
        <title>A draft genome for the cacao thread blight pathogen Marasmiellus scandens.</title>
        <authorList>
            <person name="Baruah I.K."/>
            <person name="Leung J."/>
            <person name="Bukari Y."/>
            <person name="Amoako-Attah I."/>
            <person name="Meinhardt L.W."/>
            <person name="Bailey B.A."/>
            <person name="Cohen S.P."/>
        </authorList>
    </citation>
    <scope>NUCLEOTIDE SEQUENCE [LARGE SCALE GENOMIC DNA]</scope>
    <source>
        <strain evidence="8 9">GH-19</strain>
    </source>
</reference>
<keyword evidence="4 7" id="KW-0489">Methyltransferase</keyword>
<keyword evidence="3" id="KW-0963">Cytoplasm</keyword>
<evidence type="ECO:0000256" key="6">
    <source>
        <dbReference type="ARBA" id="ARBA00022691"/>
    </source>
</evidence>
<comment type="subcellular location">
    <subcellularLocation>
        <location evidence="1">Cytoplasm</location>
    </subcellularLocation>
</comment>
<dbReference type="Pfam" id="PF01135">
    <property type="entry name" value="PCMT"/>
    <property type="match status" value="1"/>
</dbReference>
<protein>
    <recommendedName>
        <fullName evidence="7">Protein-L-isoaspartate O-methyltransferase</fullName>
        <ecNumber evidence="7">2.1.1.77</ecNumber>
    </recommendedName>
</protein>
<proteinExistence type="inferred from homology"/>
<keyword evidence="5 7" id="KW-0808">Transferase</keyword>
<accession>A0ABR1JMU8</accession>
<dbReference type="InterPro" id="IPR018247">
    <property type="entry name" value="EF_Hand_1_Ca_BS"/>
</dbReference>
<evidence type="ECO:0000256" key="2">
    <source>
        <dbReference type="ARBA" id="ARBA00005369"/>
    </source>
</evidence>
<evidence type="ECO:0000256" key="7">
    <source>
        <dbReference type="RuleBase" id="RU003802"/>
    </source>
</evidence>
<dbReference type="PROSITE" id="PS01279">
    <property type="entry name" value="PCMT"/>
    <property type="match status" value="1"/>
</dbReference>
<evidence type="ECO:0000256" key="5">
    <source>
        <dbReference type="ARBA" id="ARBA00022679"/>
    </source>
</evidence>
<dbReference type="InterPro" id="IPR029063">
    <property type="entry name" value="SAM-dependent_MTases_sf"/>
</dbReference>
<evidence type="ECO:0000313" key="9">
    <source>
        <dbReference type="Proteomes" id="UP001498398"/>
    </source>
</evidence>
<dbReference type="PANTHER" id="PTHR11579:SF0">
    <property type="entry name" value="PROTEIN-L-ISOASPARTATE(D-ASPARTATE) O-METHYLTRANSFERASE"/>
    <property type="match status" value="1"/>
</dbReference>
<evidence type="ECO:0000256" key="3">
    <source>
        <dbReference type="ARBA" id="ARBA00022490"/>
    </source>
</evidence>
<name>A0ABR1JMU8_9AGAR</name>
<dbReference type="InterPro" id="IPR000682">
    <property type="entry name" value="PCMT"/>
</dbReference>
<evidence type="ECO:0000256" key="1">
    <source>
        <dbReference type="ARBA" id="ARBA00004496"/>
    </source>
</evidence>
<dbReference type="EMBL" id="JBANRG010000010">
    <property type="protein sequence ID" value="KAK7463024.1"/>
    <property type="molecule type" value="Genomic_DNA"/>
</dbReference>
<gene>
    <name evidence="8" type="ORF">VKT23_007606</name>
</gene>
<dbReference type="SUPFAM" id="SSF53335">
    <property type="entry name" value="S-adenosyl-L-methionine-dependent methyltransferases"/>
    <property type="match status" value="1"/>
</dbReference>
<comment type="caution">
    <text evidence="8">The sequence shown here is derived from an EMBL/GenBank/DDBJ whole genome shotgun (WGS) entry which is preliminary data.</text>
</comment>
<dbReference type="Gene3D" id="3.40.50.150">
    <property type="entry name" value="Vaccinia Virus protein VP39"/>
    <property type="match status" value="1"/>
</dbReference>
<organism evidence="8 9">
    <name type="scientific">Marasmiellus scandens</name>
    <dbReference type="NCBI Taxonomy" id="2682957"/>
    <lineage>
        <taxon>Eukaryota</taxon>
        <taxon>Fungi</taxon>
        <taxon>Dikarya</taxon>
        <taxon>Basidiomycota</taxon>
        <taxon>Agaricomycotina</taxon>
        <taxon>Agaricomycetes</taxon>
        <taxon>Agaricomycetidae</taxon>
        <taxon>Agaricales</taxon>
        <taxon>Marasmiineae</taxon>
        <taxon>Omphalotaceae</taxon>
        <taxon>Marasmiellus</taxon>
    </lineage>
</organism>
<keyword evidence="6 7" id="KW-0949">S-adenosyl-L-methionine</keyword>
<comment type="catalytic activity">
    <reaction evidence="7">
        <text>[protein]-L-isoaspartate + S-adenosyl-L-methionine = [protein]-L-isoaspartate alpha-methyl ester + S-adenosyl-L-homocysteine</text>
        <dbReference type="Rhea" id="RHEA:12705"/>
        <dbReference type="Rhea" id="RHEA-COMP:12143"/>
        <dbReference type="Rhea" id="RHEA-COMP:12144"/>
        <dbReference type="ChEBI" id="CHEBI:57856"/>
        <dbReference type="ChEBI" id="CHEBI:59789"/>
        <dbReference type="ChEBI" id="CHEBI:90596"/>
        <dbReference type="ChEBI" id="CHEBI:90598"/>
        <dbReference type="EC" id="2.1.1.77"/>
    </reaction>
</comment>
<dbReference type="EC" id="2.1.1.77" evidence="7"/>
<dbReference type="Proteomes" id="UP001498398">
    <property type="component" value="Unassembled WGS sequence"/>
</dbReference>
<dbReference type="NCBIfam" id="TIGR00080">
    <property type="entry name" value="pimt"/>
    <property type="match status" value="1"/>
</dbReference>
<dbReference type="PANTHER" id="PTHR11579">
    <property type="entry name" value="PROTEIN-L-ISOASPARTATE O-METHYLTRANSFERASE"/>
    <property type="match status" value="1"/>
</dbReference>